<feature type="domain" description="RNase H type-1" evidence="1">
    <location>
        <begin position="56"/>
        <end position="135"/>
    </location>
</feature>
<organism evidence="2 3">
    <name type="scientific">Cinchona calisaya</name>
    <dbReference type="NCBI Taxonomy" id="153742"/>
    <lineage>
        <taxon>Eukaryota</taxon>
        <taxon>Viridiplantae</taxon>
        <taxon>Streptophyta</taxon>
        <taxon>Embryophyta</taxon>
        <taxon>Tracheophyta</taxon>
        <taxon>Spermatophyta</taxon>
        <taxon>Magnoliopsida</taxon>
        <taxon>eudicotyledons</taxon>
        <taxon>Gunneridae</taxon>
        <taxon>Pentapetalae</taxon>
        <taxon>asterids</taxon>
        <taxon>lamiids</taxon>
        <taxon>Gentianales</taxon>
        <taxon>Rubiaceae</taxon>
        <taxon>Cinchonoideae</taxon>
        <taxon>Cinchoneae</taxon>
        <taxon>Cinchona</taxon>
    </lineage>
</organism>
<reference evidence="2 3" key="1">
    <citation type="submission" date="2024-11" db="EMBL/GenBank/DDBJ databases">
        <title>A near-complete genome assembly of Cinchona calisaya.</title>
        <authorList>
            <person name="Lian D.C."/>
            <person name="Zhao X.W."/>
            <person name="Wei L."/>
        </authorList>
    </citation>
    <scope>NUCLEOTIDE SEQUENCE [LARGE SCALE GENOMIC DNA]</scope>
    <source>
        <tissue evidence="2">Nenye</tissue>
    </source>
</reference>
<dbReference type="Proteomes" id="UP001630127">
    <property type="component" value="Unassembled WGS sequence"/>
</dbReference>
<accession>A0ABD3ABY7</accession>
<dbReference type="AlphaFoldDB" id="A0ABD3ABY7"/>
<dbReference type="Pfam" id="PF13456">
    <property type="entry name" value="RVT_3"/>
    <property type="match status" value="1"/>
</dbReference>
<keyword evidence="3" id="KW-1185">Reference proteome</keyword>
<dbReference type="EMBL" id="JBJUIK010000004">
    <property type="protein sequence ID" value="KAL3529325.1"/>
    <property type="molecule type" value="Genomic_DNA"/>
</dbReference>
<dbReference type="InterPro" id="IPR053151">
    <property type="entry name" value="RNase_H-like"/>
</dbReference>
<name>A0ABD3ABY7_9GENT</name>
<sequence>MNWFLRTKVVKHWIISSMALKCYSEYQSRVQQSSLGAVSRQVTRWQTRPAGELKINFDVAVFKQVHCCGIRVVIRDRAGKFVVGLSEKLHDTVAPKLAEILAARRSSGAGAELNLRGLSLEGGAFLVINQLNSLGEDLSILGPVSRMMPGLD</sequence>
<evidence type="ECO:0000313" key="2">
    <source>
        <dbReference type="EMBL" id="KAL3529325.1"/>
    </source>
</evidence>
<evidence type="ECO:0000259" key="1">
    <source>
        <dbReference type="Pfam" id="PF13456"/>
    </source>
</evidence>
<proteinExistence type="predicted"/>
<dbReference type="PANTHER" id="PTHR47723">
    <property type="entry name" value="OS05G0353850 PROTEIN"/>
    <property type="match status" value="1"/>
</dbReference>
<comment type="caution">
    <text evidence="2">The sequence shown here is derived from an EMBL/GenBank/DDBJ whole genome shotgun (WGS) entry which is preliminary data.</text>
</comment>
<evidence type="ECO:0000313" key="3">
    <source>
        <dbReference type="Proteomes" id="UP001630127"/>
    </source>
</evidence>
<gene>
    <name evidence="2" type="ORF">ACH5RR_008647</name>
</gene>
<dbReference type="PANTHER" id="PTHR47723:SF19">
    <property type="entry name" value="POLYNUCLEOTIDYL TRANSFERASE, RIBONUCLEASE H-LIKE SUPERFAMILY PROTEIN"/>
    <property type="match status" value="1"/>
</dbReference>
<dbReference type="InterPro" id="IPR002156">
    <property type="entry name" value="RNaseH_domain"/>
</dbReference>
<protein>
    <recommendedName>
        <fullName evidence="1">RNase H type-1 domain-containing protein</fullName>
    </recommendedName>
</protein>